<organism evidence="2 3">
    <name type="scientific">Candidatus Portnoybacteria bacterium RBG_13_41_18</name>
    <dbReference type="NCBI Taxonomy" id="1801991"/>
    <lineage>
        <taxon>Bacteria</taxon>
        <taxon>Candidatus Portnoyibacteriota</taxon>
    </lineage>
</organism>
<sequence length="182" mass="20147">MKFLKHLIEKSKKASGGFTLIEMLVYLTILVIIMGTIVIFGVMIIRTGAKIKVNAEVMDNGRRALNIMAYEIKKAQSIYSPTIVFDANPGQLSLEQSVSQPAEETKTYVDFFKCGDRLCLKREDEDALNITSDKVRVTNLVFSKLSNSTPSIQISLRIESLAAPSPYYSSSVDLTTTVDLGL</sequence>
<evidence type="ECO:0000313" key="3">
    <source>
        <dbReference type="Proteomes" id="UP000177725"/>
    </source>
</evidence>
<evidence type="ECO:0000256" key="1">
    <source>
        <dbReference type="SAM" id="Phobius"/>
    </source>
</evidence>
<protein>
    <recommendedName>
        <fullName evidence="4">Prepilin-type N-terminal cleavage/methylation domain-containing protein</fullName>
    </recommendedName>
</protein>
<gene>
    <name evidence="2" type="ORF">A2174_01285</name>
</gene>
<dbReference type="EMBL" id="MHMV01000045">
    <property type="protein sequence ID" value="OGZ33444.1"/>
    <property type="molecule type" value="Genomic_DNA"/>
</dbReference>
<dbReference type="Proteomes" id="UP000177725">
    <property type="component" value="Unassembled WGS sequence"/>
</dbReference>
<keyword evidence="1" id="KW-1133">Transmembrane helix</keyword>
<reference evidence="2 3" key="1">
    <citation type="journal article" date="2016" name="Nat. Commun.">
        <title>Thousands of microbial genomes shed light on interconnected biogeochemical processes in an aquifer system.</title>
        <authorList>
            <person name="Anantharaman K."/>
            <person name="Brown C.T."/>
            <person name="Hug L.A."/>
            <person name="Sharon I."/>
            <person name="Castelle C.J."/>
            <person name="Probst A.J."/>
            <person name="Thomas B.C."/>
            <person name="Singh A."/>
            <person name="Wilkins M.J."/>
            <person name="Karaoz U."/>
            <person name="Brodie E.L."/>
            <person name="Williams K.H."/>
            <person name="Hubbard S.S."/>
            <person name="Banfield J.F."/>
        </authorList>
    </citation>
    <scope>NUCLEOTIDE SEQUENCE [LARGE SCALE GENOMIC DNA]</scope>
</reference>
<keyword evidence="1" id="KW-0812">Transmembrane</keyword>
<dbReference type="Pfam" id="PF07963">
    <property type="entry name" value="N_methyl"/>
    <property type="match status" value="1"/>
</dbReference>
<dbReference type="InterPro" id="IPR012902">
    <property type="entry name" value="N_methyl_site"/>
</dbReference>
<accession>A0A1G2F5U6</accession>
<proteinExistence type="predicted"/>
<feature type="transmembrane region" description="Helical" evidence="1">
    <location>
        <begin position="20"/>
        <end position="45"/>
    </location>
</feature>
<dbReference type="AlphaFoldDB" id="A0A1G2F5U6"/>
<comment type="caution">
    <text evidence="2">The sequence shown here is derived from an EMBL/GenBank/DDBJ whole genome shotgun (WGS) entry which is preliminary data.</text>
</comment>
<name>A0A1G2F5U6_9BACT</name>
<evidence type="ECO:0000313" key="2">
    <source>
        <dbReference type="EMBL" id="OGZ33444.1"/>
    </source>
</evidence>
<evidence type="ECO:0008006" key="4">
    <source>
        <dbReference type="Google" id="ProtNLM"/>
    </source>
</evidence>
<keyword evidence="1" id="KW-0472">Membrane</keyword>